<dbReference type="GO" id="GO:0003677">
    <property type="term" value="F:DNA binding"/>
    <property type="evidence" value="ECO:0007669"/>
    <property type="project" value="UniProtKB-KW"/>
</dbReference>
<dbReference type="SUPFAM" id="SSF52540">
    <property type="entry name" value="P-loop containing nucleoside triphosphate hydrolases"/>
    <property type="match status" value="1"/>
</dbReference>
<dbReference type="EMBL" id="FJ462704">
    <property type="protein sequence ID" value="ACR50800.1"/>
    <property type="molecule type" value="Genomic_DNA"/>
</dbReference>
<organism evidence="5">
    <name type="scientific">Streptomyces longisporoflavus</name>
    <dbReference type="NCBI Taxonomy" id="28044"/>
    <lineage>
        <taxon>Bacteria</taxon>
        <taxon>Bacillati</taxon>
        <taxon>Actinomycetota</taxon>
        <taxon>Actinomycetes</taxon>
        <taxon>Kitasatosporales</taxon>
        <taxon>Streptomycetaceae</taxon>
        <taxon>Streptomyces</taxon>
    </lineage>
</organism>
<dbReference type="PROSITE" id="PS50043">
    <property type="entry name" value="HTH_LUXR_2"/>
    <property type="match status" value="1"/>
</dbReference>
<dbReference type="PANTHER" id="PTHR44688">
    <property type="entry name" value="DNA-BINDING TRANSCRIPTIONAL ACTIVATOR DEVR_DOSR"/>
    <property type="match status" value="1"/>
</dbReference>
<evidence type="ECO:0000259" key="4">
    <source>
        <dbReference type="PROSITE" id="PS50043"/>
    </source>
</evidence>
<dbReference type="InterPro" id="IPR041664">
    <property type="entry name" value="AAA_16"/>
</dbReference>
<feature type="domain" description="HTH luxR-type" evidence="4">
    <location>
        <begin position="850"/>
        <end position="915"/>
    </location>
</feature>
<name>D7F1P7_9ACTN</name>
<dbReference type="InterPro" id="IPR036388">
    <property type="entry name" value="WH-like_DNA-bd_sf"/>
</dbReference>
<dbReference type="GO" id="GO:0006355">
    <property type="term" value="P:regulation of DNA-templated transcription"/>
    <property type="evidence" value="ECO:0007669"/>
    <property type="project" value="InterPro"/>
</dbReference>
<evidence type="ECO:0000256" key="1">
    <source>
        <dbReference type="ARBA" id="ARBA00023015"/>
    </source>
</evidence>
<keyword evidence="2" id="KW-0238">DNA-binding</keyword>
<proteinExistence type="predicted"/>
<evidence type="ECO:0000313" key="5">
    <source>
        <dbReference type="EMBL" id="ACR50800.1"/>
    </source>
</evidence>
<keyword evidence="3" id="KW-0804">Transcription</keyword>
<keyword evidence="1" id="KW-0805">Transcription regulation</keyword>
<dbReference type="InterPro" id="IPR000792">
    <property type="entry name" value="Tscrpt_reg_LuxR_C"/>
</dbReference>
<accession>D7F1P7</accession>
<dbReference type="PANTHER" id="PTHR44688:SF25">
    <property type="entry name" value="HTH LUXR-TYPE DOMAIN-CONTAINING PROTEIN"/>
    <property type="match status" value="1"/>
</dbReference>
<dbReference type="Pfam" id="PF00196">
    <property type="entry name" value="GerE"/>
    <property type="match status" value="1"/>
</dbReference>
<evidence type="ECO:0000256" key="2">
    <source>
        <dbReference type="ARBA" id="ARBA00023125"/>
    </source>
</evidence>
<dbReference type="SMART" id="SM00421">
    <property type="entry name" value="HTH_LUXR"/>
    <property type="match status" value="1"/>
</dbReference>
<dbReference type="InterPro" id="IPR011990">
    <property type="entry name" value="TPR-like_helical_dom_sf"/>
</dbReference>
<dbReference type="PRINTS" id="PR00038">
    <property type="entry name" value="HTHLUXR"/>
</dbReference>
<dbReference type="Gene3D" id="3.40.50.300">
    <property type="entry name" value="P-loop containing nucleotide triphosphate hydrolases"/>
    <property type="match status" value="1"/>
</dbReference>
<dbReference type="Pfam" id="PF13191">
    <property type="entry name" value="AAA_16"/>
    <property type="match status" value="1"/>
</dbReference>
<dbReference type="InterPro" id="IPR027417">
    <property type="entry name" value="P-loop_NTPase"/>
</dbReference>
<dbReference type="AlphaFoldDB" id="D7F1P7"/>
<dbReference type="CDD" id="cd06170">
    <property type="entry name" value="LuxR_C_like"/>
    <property type="match status" value="1"/>
</dbReference>
<dbReference type="Gene3D" id="1.25.40.10">
    <property type="entry name" value="Tetratricopeptide repeat domain"/>
    <property type="match status" value="1"/>
</dbReference>
<dbReference type="InterPro" id="IPR016032">
    <property type="entry name" value="Sig_transdc_resp-reg_C-effctor"/>
</dbReference>
<dbReference type="Gene3D" id="1.10.10.10">
    <property type="entry name" value="Winged helix-like DNA-binding domain superfamily/Winged helix DNA-binding domain"/>
    <property type="match status" value="1"/>
</dbReference>
<gene>
    <name evidence="5" type="primary">tsn24</name>
</gene>
<protein>
    <submittedName>
        <fullName evidence="5">Putative LuxR-family transcriptional regulator</fullName>
    </submittedName>
</protein>
<sequence length="918" mass="100460">MILAERARVLSELQELLQDARAGDGSVVLITGPVAVGKTELAHSLAGSAEKESQLLVLRAQASASGKNRNADLLEQLTESLQSTNYWADDELPLTRRGVDRTPSRVAHEIARCSKTIPLLIVLDDLQHSDPESLDAILHLIRLSRTSRIMLVLVVAEGSQLLIPLIHAELLRAPHCWRKRLSPLSPSGVAEVVTRAFGPDVAARTVDDYYRYSGGNPLVLRALIEEQGSTSILRRVDGEPAAAEAVGELEAGQVSALAVFTSLHRGGAETMAVARGIALLGVAASVELLALVLKTDVDHVAGRVMALEEAGLLSEGQFRHPGVAEAVLSDPEFTQLQVLRYEAARVLEAEGHSRQVVARQLVASRAVTEPWTVDVLRESAVEAVSQNDWSFASKCLDLALQGQMSEADKGLLITDLLQVQWKLNPARLIKYLPECFQLQQTGHIPDLRVVAVLKLFLWHGHVDEAAEIVLDIARRGEGSEVQQQLYGFLEWARMGHPRLYKRVREANHSLLPALAESAGYELPRPVTALRTALSDENHREAAAIAEEILAAEPADSDSATSALQALLYADELVLAESWFERTMRDMEAFDSMGSRAIHYSIWAETVRRRGDLQAAERNAATALRYMAPRAWGVALGLPLGTLVAAHAARGSLEKAQEYLSWVVPRGMFLTVFGLNYLEGRGRYYLAAGQYAAAQQDFLECGELMKSWDLDIPSLVSWRVGAAEAALAQGDRREARRLIGRQLHHPRAQSPRLRGMALRVYAPLVGRHHRVAMLKEAADLLSNGSDRYQHFLALTDLSRAHRGAGDAAEAHITSQRAWRGAVRCGAERVARTLLPESARTAPVESEEPPADSQDAVQLSEAELRVAKLAAAGETNREISVKLFITVSTVEQHLTRVYRKLQVSGRADLRDCLAGRLTCG</sequence>
<dbReference type="PROSITE" id="PS00622">
    <property type="entry name" value="HTH_LUXR_1"/>
    <property type="match status" value="1"/>
</dbReference>
<reference evidence="5" key="1">
    <citation type="submission" date="2008-11" db="EMBL/GenBank/DDBJ databases">
        <title>Different origins of the tetronate ring in near mirror-image antibiotics:evidence for convergent evolution?</title>
        <authorList>
            <person name="Demydchuk Y.A."/>
            <person name="Sun Y."/>
            <person name="Leadlay P.F."/>
        </authorList>
    </citation>
    <scope>NUCLEOTIDE SEQUENCE</scope>
    <source>
        <strain evidence="5">NCIMB 11426</strain>
    </source>
</reference>
<dbReference type="SUPFAM" id="SSF46894">
    <property type="entry name" value="C-terminal effector domain of the bipartite response regulators"/>
    <property type="match status" value="1"/>
</dbReference>
<evidence type="ECO:0000256" key="3">
    <source>
        <dbReference type="ARBA" id="ARBA00023163"/>
    </source>
</evidence>